<dbReference type="EMBL" id="ADAS02000107">
    <property type="protein sequence ID" value="OAV90187.1"/>
    <property type="molecule type" value="Genomic_DNA"/>
</dbReference>
<keyword evidence="3" id="KW-1185">Reference proteome</keyword>
<organism evidence="1">
    <name type="scientific">Puccinia triticina (isolate 1-1 / race 1 (BBBD))</name>
    <name type="common">Brown leaf rust fungus</name>
    <dbReference type="NCBI Taxonomy" id="630390"/>
    <lineage>
        <taxon>Eukaryota</taxon>
        <taxon>Fungi</taxon>
        <taxon>Dikarya</taxon>
        <taxon>Basidiomycota</taxon>
        <taxon>Pucciniomycotina</taxon>
        <taxon>Pucciniomycetes</taxon>
        <taxon>Pucciniales</taxon>
        <taxon>Pucciniaceae</taxon>
        <taxon>Puccinia</taxon>
    </lineage>
</organism>
<sequence length="94" mass="10449">MVIGIGRVINVIELQDEDNNTVAQHETLVNITSENSPVGINVRVVMNISDAPNELHGGYTPGVHIRFQGYLTANEDDREIMRVEIVSHELVRQG</sequence>
<proteinExistence type="predicted"/>
<reference evidence="1" key="2">
    <citation type="submission" date="2016-05" db="EMBL/GenBank/DDBJ databases">
        <title>Comparative analysis highlights variable genome content of wheat rusts and divergence of the mating loci.</title>
        <authorList>
            <person name="Cuomo C.A."/>
            <person name="Bakkeren G."/>
            <person name="Szabo L."/>
            <person name="Khalil H."/>
            <person name="Joly D."/>
            <person name="Goldberg J."/>
            <person name="Young S."/>
            <person name="Zeng Q."/>
            <person name="Fellers J."/>
        </authorList>
    </citation>
    <scope>NUCLEOTIDE SEQUENCE [LARGE SCALE GENOMIC DNA]</scope>
    <source>
        <strain evidence="1">1-1 BBBD Race 1</strain>
    </source>
</reference>
<reference evidence="1" key="1">
    <citation type="submission" date="2009-11" db="EMBL/GenBank/DDBJ databases">
        <authorList>
            <consortium name="The Broad Institute Genome Sequencing Platform"/>
            <person name="Ward D."/>
            <person name="Feldgarden M."/>
            <person name="Earl A."/>
            <person name="Young S.K."/>
            <person name="Zeng Q."/>
            <person name="Koehrsen M."/>
            <person name="Alvarado L."/>
            <person name="Berlin A."/>
            <person name="Bochicchio J."/>
            <person name="Borenstein D."/>
            <person name="Chapman S.B."/>
            <person name="Chen Z."/>
            <person name="Engels R."/>
            <person name="Freedman E."/>
            <person name="Gellesch M."/>
            <person name="Goldberg J."/>
            <person name="Griggs A."/>
            <person name="Gujja S."/>
            <person name="Heilman E."/>
            <person name="Heiman D."/>
            <person name="Hepburn T."/>
            <person name="Howarth C."/>
            <person name="Jen D."/>
            <person name="Larson L."/>
            <person name="Lewis B."/>
            <person name="Mehta T."/>
            <person name="Park D."/>
            <person name="Pearson M."/>
            <person name="Roberts A."/>
            <person name="Saif S."/>
            <person name="Shea T."/>
            <person name="Shenoy N."/>
            <person name="Sisk P."/>
            <person name="Stolte C."/>
            <person name="Sykes S."/>
            <person name="Thomson T."/>
            <person name="Walk T."/>
            <person name="White J."/>
            <person name="Yandava C."/>
            <person name="Izard J."/>
            <person name="Baranova O.V."/>
            <person name="Blanton J.M."/>
            <person name="Tanner A.C."/>
            <person name="Dewhirst F.E."/>
            <person name="Haas B."/>
            <person name="Nusbaum C."/>
            <person name="Birren B."/>
        </authorList>
    </citation>
    <scope>NUCLEOTIDE SEQUENCE [LARGE SCALE GENOMIC DNA]</scope>
    <source>
        <strain evidence="1">1-1 BBBD Race 1</strain>
    </source>
</reference>
<protein>
    <submittedName>
        <fullName evidence="1 2">Uncharacterized protein</fullName>
    </submittedName>
</protein>
<dbReference type="VEuPathDB" id="FungiDB:PTTG_28418"/>
<dbReference type="AlphaFoldDB" id="A0A180GBX3"/>
<reference evidence="2" key="4">
    <citation type="submission" date="2025-05" db="UniProtKB">
        <authorList>
            <consortium name="EnsemblFungi"/>
        </authorList>
    </citation>
    <scope>IDENTIFICATION</scope>
    <source>
        <strain evidence="2">isolate 1-1 / race 1 (BBBD)</strain>
    </source>
</reference>
<evidence type="ECO:0000313" key="2">
    <source>
        <dbReference type="EnsemblFungi" id="PTTG_28418-t43_1-p1"/>
    </source>
</evidence>
<evidence type="ECO:0000313" key="1">
    <source>
        <dbReference type="EMBL" id="OAV90187.1"/>
    </source>
</evidence>
<gene>
    <name evidence="1" type="ORF">PTTG_28418</name>
</gene>
<name>A0A180GBX3_PUCT1</name>
<dbReference type="EnsemblFungi" id="PTTG_28418-t43_1">
    <property type="protein sequence ID" value="PTTG_28418-t43_1-p1"/>
    <property type="gene ID" value="PTTG_28418"/>
</dbReference>
<evidence type="ECO:0000313" key="3">
    <source>
        <dbReference type="Proteomes" id="UP000005240"/>
    </source>
</evidence>
<reference evidence="2 3" key="3">
    <citation type="journal article" date="2017" name="G3 (Bethesda)">
        <title>Comparative analysis highlights variable genome content of wheat rusts and divergence of the mating loci.</title>
        <authorList>
            <person name="Cuomo C.A."/>
            <person name="Bakkeren G."/>
            <person name="Khalil H.B."/>
            <person name="Panwar V."/>
            <person name="Joly D."/>
            <person name="Linning R."/>
            <person name="Sakthikumar S."/>
            <person name="Song X."/>
            <person name="Adiconis X."/>
            <person name="Fan L."/>
            <person name="Goldberg J.M."/>
            <person name="Levin J.Z."/>
            <person name="Young S."/>
            <person name="Zeng Q."/>
            <person name="Anikster Y."/>
            <person name="Bruce M."/>
            <person name="Wang M."/>
            <person name="Yin C."/>
            <person name="McCallum B."/>
            <person name="Szabo L.J."/>
            <person name="Hulbert S."/>
            <person name="Chen X."/>
            <person name="Fellers J.P."/>
        </authorList>
    </citation>
    <scope>NUCLEOTIDE SEQUENCE</scope>
    <source>
        <strain evidence="2">isolate 1-1 / race 1 (BBBD)</strain>
        <strain evidence="3">Isolate 1-1 / race 1 (BBBD)</strain>
    </source>
</reference>
<dbReference type="Proteomes" id="UP000005240">
    <property type="component" value="Unassembled WGS sequence"/>
</dbReference>
<accession>A0A180GBX3</accession>